<feature type="domain" description="C2H2-type" evidence="6">
    <location>
        <begin position="278"/>
        <end position="305"/>
    </location>
</feature>
<keyword evidence="1" id="KW-0479">Metal-binding</keyword>
<dbReference type="PANTHER" id="PTHR19818:SF158">
    <property type="entry name" value="C2H2-TYPE DOMAIN-CONTAINING PROTEIN-RELATED"/>
    <property type="match status" value="1"/>
</dbReference>
<feature type="domain" description="C2H2-type" evidence="6">
    <location>
        <begin position="222"/>
        <end position="249"/>
    </location>
</feature>
<dbReference type="InterPro" id="IPR036236">
    <property type="entry name" value="Znf_C2H2_sf"/>
</dbReference>
<evidence type="ECO:0000313" key="7">
    <source>
        <dbReference type="EMBL" id="UYV77005.1"/>
    </source>
</evidence>
<proteinExistence type="predicted"/>
<gene>
    <name evidence="7" type="ORF">LAZ67_14002788</name>
</gene>
<reference evidence="7 8" key="1">
    <citation type="submission" date="2022-01" db="EMBL/GenBank/DDBJ databases">
        <title>A chromosomal length assembly of Cordylochernes scorpioides.</title>
        <authorList>
            <person name="Zeh D."/>
            <person name="Zeh J."/>
        </authorList>
    </citation>
    <scope>NUCLEOTIDE SEQUENCE [LARGE SCALE GENOMIC DNA]</scope>
    <source>
        <strain evidence="7">IN4F17</strain>
        <tissue evidence="7">Whole Body</tissue>
    </source>
</reference>
<name>A0ABY6L792_9ARAC</name>
<feature type="domain" description="C2H2-type" evidence="6">
    <location>
        <begin position="110"/>
        <end position="137"/>
    </location>
</feature>
<keyword evidence="4" id="KW-0862">Zinc</keyword>
<dbReference type="PANTHER" id="PTHR19818">
    <property type="entry name" value="ZINC FINGER PROTEIN ZIC AND GLI"/>
    <property type="match status" value="1"/>
</dbReference>
<dbReference type="EMBL" id="CP092876">
    <property type="protein sequence ID" value="UYV77005.1"/>
    <property type="molecule type" value="Genomic_DNA"/>
</dbReference>
<feature type="domain" description="C2H2-type" evidence="6">
    <location>
        <begin position="250"/>
        <end position="277"/>
    </location>
</feature>
<feature type="domain" description="C2H2-type" evidence="6">
    <location>
        <begin position="138"/>
        <end position="165"/>
    </location>
</feature>
<sequence length="404" mass="46867">MNTYPVVDFLVSRFPAKSASEKPIRDVVQELPPKQIPMFFKPRILATTEGEIVYQFNVKLLTCINSNTSSIFSHNHTGEKIIPVHSFKIGTIYMESLIASQQKHSGEKPHLSPHCNYRTNQSSTLKRHIITHTGEKPQHCPHCDYRTNHSSHLKLHIKTHTGVKPQLCPHCDYRTNYSHVLKTHIRTHTGEKPQLCPYCDYRTNHSSDLKIHIGTHTGEKPQLCPQCDYRTNRSSKLKIHIRTHTGEKPQLCPHCDYRTNQSTNLKRHITTHTGEKPQLCPYCNYRTNHSSHLKIHIKTHTGEKPHLCPYCDYRTNYSHVLKIHIRTHTVVRSSTFVPIAVVVEAEWKAWECPHTKKLRDTVVVGKFHEQIGAELRARWRKKIKDLRLAQLSHFQSSHNLRLLL</sequence>
<evidence type="ECO:0000256" key="2">
    <source>
        <dbReference type="ARBA" id="ARBA00022737"/>
    </source>
</evidence>
<evidence type="ECO:0000256" key="4">
    <source>
        <dbReference type="ARBA" id="ARBA00022833"/>
    </source>
</evidence>
<accession>A0ABY6L792</accession>
<feature type="domain" description="C2H2-type" evidence="6">
    <location>
        <begin position="166"/>
        <end position="193"/>
    </location>
</feature>
<dbReference type="InterPro" id="IPR013087">
    <property type="entry name" value="Znf_C2H2_type"/>
</dbReference>
<keyword evidence="3 5" id="KW-0863">Zinc-finger</keyword>
<evidence type="ECO:0000259" key="6">
    <source>
        <dbReference type="PROSITE" id="PS50157"/>
    </source>
</evidence>
<dbReference type="PROSITE" id="PS50157">
    <property type="entry name" value="ZINC_FINGER_C2H2_2"/>
    <property type="match status" value="7"/>
</dbReference>
<dbReference type="Gene3D" id="3.30.160.60">
    <property type="entry name" value="Classic Zinc Finger"/>
    <property type="match status" value="8"/>
</dbReference>
<feature type="domain" description="C2H2-type" evidence="6">
    <location>
        <begin position="194"/>
        <end position="221"/>
    </location>
</feature>
<evidence type="ECO:0000256" key="3">
    <source>
        <dbReference type="ARBA" id="ARBA00022771"/>
    </source>
</evidence>
<protein>
    <recommendedName>
        <fullName evidence="6">C2H2-type domain-containing protein</fullName>
    </recommendedName>
</protein>
<dbReference type="Pfam" id="PF00096">
    <property type="entry name" value="zf-C2H2"/>
    <property type="match status" value="2"/>
</dbReference>
<dbReference type="SMART" id="SM00355">
    <property type="entry name" value="ZnF_C2H2"/>
    <property type="match status" value="8"/>
</dbReference>
<dbReference type="Pfam" id="PF13909">
    <property type="entry name" value="zf-H2C2_5"/>
    <property type="match status" value="2"/>
</dbReference>
<evidence type="ECO:0000313" key="8">
    <source>
        <dbReference type="Proteomes" id="UP001235939"/>
    </source>
</evidence>
<keyword evidence="8" id="KW-1185">Reference proteome</keyword>
<dbReference type="Proteomes" id="UP001235939">
    <property type="component" value="Chromosome 14"/>
</dbReference>
<dbReference type="SUPFAM" id="SSF57667">
    <property type="entry name" value="beta-beta-alpha zinc fingers"/>
    <property type="match status" value="5"/>
</dbReference>
<organism evidence="7 8">
    <name type="scientific">Cordylochernes scorpioides</name>
    <dbReference type="NCBI Taxonomy" id="51811"/>
    <lineage>
        <taxon>Eukaryota</taxon>
        <taxon>Metazoa</taxon>
        <taxon>Ecdysozoa</taxon>
        <taxon>Arthropoda</taxon>
        <taxon>Chelicerata</taxon>
        <taxon>Arachnida</taxon>
        <taxon>Pseudoscorpiones</taxon>
        <taxon>Cheliferoidea</taxon>
        <taxon>Chernetidae</taxon>
        <taxon>Cordylochernes</taxon>
    </lineage>
</organism>
<keyword evidence="2" id="KW-0677">Repeat</keyword>
<evidence type="ECO:0000256" key="5">
    <source>
        <dbReference type="PROSITE-ProRule" id="PRU00042"/>
    </source>
</evidence>
<evidence type="ECO:0000256" key="1">
    <source>
        <dbReference type="ARBA" id="ARBA00022723"/>
    </source>
</evidence>
<dbReference type="InterPro" id="IPR050329">
    <property type="entry name" value="GLI_C2H2-zinc-finger"/>
</dbReference>